<proteinExistence type="predicted"/>
<comment type="caution">
    <text evidence="2">The sequence shown here is derived from an EMBL/GenBank/DDBJ whole genome shotgun (WGS) entry which is preliminary data.</text>
</comment>
<dbReference type="Pfam" id="PF06698">
    <property type="entry name" value="DUF1192"/>
    <property type="match status" value="1"/>
</dbReference>
<evidence type="ECO:0000313" key="3">
    <source>
        <dbReference type="Proteomes" id="UP001055167"/>
    </source>
</evidence>
<evidence type="ECO:0000313" key="2">
    <source>
        <dbReference type="EMBL" id="GJD50112.1"/>
    </source>
</evidence>
<dbReference type="InterPro" id="IPR009579">
    <property type="entry name" value="DUF1192"/>
</dbReference>
<feature type="coiled-coil region" evidence="1">
    <location>
        <begin position="29"/>
        <end position="59"/>
    </location>
</feature>
<dbReference type="EMBL" id="BPQH01000008">
    <property type="protein sequence ID" value="GJD50112.1"/>
    <property type="molecule type" value="Genomic_DNA"/>
</dbReference>
<keyword evidence="1" id="KW-0175">Coiled coil</keyword>
<keyword evidence="3" id="KW-1185">Reference proteome</keyword>
<accession>A0ABQ4QXI7</accession>
<reference evidence="2" key="1">
    <citation type="journal article" date="2021" name="Front. Microbiol.">
        <title>Comprehensive Comparative Genomics and Phenotyping of Methylobacterium Species.</title>
        <authorList>
            <person name="Alessa O."/>
            <person name="Ogura Y."/>
            <person name="Fujitani Y."/>
            <person name="Takami H."/>
            <person name="Hayashi T."/>
            <person name="Sahin N."/>
            <person name="Tani A."/>
        </authorList>
    </citation>
    <scope>NUCLEOTIDE SEQUENCE</scope>
    <source>
        <strain evidence="2">KCTC 52305</strain>
    </source>
</reference>
<protein>
    <recommendedName>
        <fullName evidence="4">DUF1192 domain-containing protein</fullName>
    </recommendedName>
</protein>
<evidence type="ECO:0000256" key="1">
    <source>
        <dbReference type="SAM" id="Coils"/>
    </source>
</evidence>
<gene>
    <name evidence="2" type="ORF">OPKNFCMD_2849</name>
</gene>
<organism evidence="2 3">
    <name type="scientific">Methylobacterium crusticola</name>
    <dbReference type="NCBI Taxonomy" id="1697972"/>
    <lineage>
        <taxon>Bacteria</taxon>
        <taxon>Pseudomonadati</taxon>
        <taxon>Pseudomonadota</taxon>
        <taxon>Alphaproteobacteria</taxon>
        <taxon>Hyphomicrobiales</taxon>
        <taxon>Methylobacteriaceae</taxon>
        <taxon>Methylobacterium</taxon>
    </lineage>
</organism>
<name>A0ABQ4QXI7_9HYPH</name>
<reference evidence="2" key="2">
    <citation type="submission" date="2021-08" db="EMBL/GenBank/DDBJ databases">
        <authorList>
            <person name="Tani A."/>
            <person name="Ola A."/>
            <person name="Ogura Y."/>
            <person name="Katsura K."/>
            <person name="Hayashi T."/>
        </authorList>
    </citation>
    <scope>NUCLEOTIDE SEQUENCE</scope>
    <source>
        <strain evidence="2">KCTC 52305</strain>
    </source>
</reference>
<sequence length="66" mass="7281">MFDDAESRPRPQGQAAGHVIGQDLAALSLADLDERVDLLRREIARLEAARRDKQASQDAAHAVFKI</sequence>
<dbReference type="Proteomes" id="UP001055167">
    <property type="component" value="Unassembled WGS sequence"/>
</dbReference>
<evidence type="ECO:0008006" key="4">
    <source>
        <dbReference type="Google" id="ProtNLM"/>
    </source>
</evidence>
<dbReference type="RefSeq" id="WP_128563808.1">
    <property type="nucleotide sequence ID" value="NZ_BPQH01000008.1"/>
</dbReference>